<name>A0A409XKH8_PSICY</name>
<reference evidence="6 7" key="1">
    <citation type="journal article" date="2018" name="Evol. Lett.">
        <title>Horizontal gene cluster transfer increased hallucinogenic mushroom diversity.</title>
        <authorList>
            <person name="Reynolds H.T."/>
            <person name="Vijayakumar V."/>
            <person name="Gluck-Thaler E."/>
            <person name="Korotkin H.B."/>
            <person name="Matheny P.B."/>
            <person name="Slot J.C."/>
        </authorList>
    </citation>
    <scope>NUCLEOTIDE SEQUENCE [LARGE SCALE GENOMIC DNA]</scope>
    <source>
        <strain evidence="6 7">2631</strain>
    </source>
</reference>
<dbReference type="OrthoDB" id="5148094at2759"/>
<dbReference type="FunCoup" id="A0A409XKH8">
    <property type="interactions" value="807"/>
</dbReference>
<dbReference type="Pfam" id="PF24987">
    <property type="entry name" value="HEAT_EF3_N"/>
    <property type="match status" value="1"/>
</dbReference>
<dbReference type="Gene3D" id="1.25.10.10">
    <property type="entry name" value="Leucine-rich Repeat Variant"/>
    <property type="match status" value="7"/>
</dbReference>
<dbReference type="InterPro" id="IPR021133">
    <property type="entry name" value="HEAT_type_2"/>
</dbReference>
<dbReference type="SUPFAM" id="SSF48371">
    <property type="entry name" value="ARM repeat"/>
    <property type="match status" value="3"/>
</dbReference>
<keyword evidence="4" id="KW-0812">Transmembrane</keyword>
<gene>
    <name evidence="6" type="ORF">CVT25_006374</name>
</gene>
<feature type="transmembrane region" description="Helical" evidence="4">
    <location>
        <begin position="16"/>
        <end position="36"/>
    </location>
</feature>
<dbReference type="InterPro" id="IPR034085">
    <property type="entry name" value="TOG"/>
</dbReference>
<evidence type="ECO:0000259" key="5">
    <source>
        <dbReference type="SMART" id="SM01349"/>
    </source>
</evidence>
<keyword evidence="4" id="KW-0472">Membrane</keyword>
<dbReference type="InterPro" id="IPR022716">
    <property type="entry name" value="Gcn1_N"/>
</dbReference>
<dbReference type="InterPro" id="IPR011989">
    <property type="entry name" value="ARM-like"/>
</dbReference>
<evidence type="ECO:0000256" key="2">
    <source>
        <dbReference type="ARBA" id="ARBA00022737"/>
    </source>
</evidence>
<dbReference type="PROSITE" id="PS50077">
    <property type="entry name" value="HEAT_REPEAT"/>
    <property type="match status" value="3"/>
</dbReference>
<dbReference type="InterPro" id="IPR056810">
    <property type="entry name" value="GNC1-like_N"/>
</dbReference>
<dbReference type="Pfam" id="PF23271">
    <property type="entry name" value="HEAT_GCN1"/>
    <property type="match status" value="1"/>
</dbReference>
<sequence length="2741" mass="299694">MTSVSSDPTPKSDHRIMVAIIVLGIAGAFLIGFIILTTLRLKRRQDSGEISGPYQGTLIQNDHPATHITPFGAAGHHSGGTAPRYKHNPGEDMRIATRRPDGAWHFADSRTPFTPAGVTDIDVTPSPVSSSTSLISFNSRFPPTKSNISVKVPPKNPLAKLKKEPAAAAMSKSEIQSWISTATASTAVNTEGQEHVWQRDQVLNDWPKSLEYAQNYLLNEKTKARIVFLQDEILSLAKHGDLTLSQILDIFKLLTLTYPRYSDSASRDAVEAVAMELVRRDEVRGTDEGTKDEVRLGVTEQVLGWFSNEVGKLAKKANSDSVAPSELFVLHKSNSWRVLAGLMGILLDMLAESSKAKPSVKKGVLTRTRRALRSAGSKVPELIFTLLGISKASQTPTRMVALLGVAVSVLIRLKSVPEEPVQRLPVELKDGIVELYTTTILMAKTSVPEHTVAVLNDFVSTFITPEDFAKTIHPTIEKAMLRSPEHCLPAVTQFFTAYKHPLAVESFQRLLSQIISSAKSSNTTVRTNSVQLFKTLIILSDPTDVQNLSRIAVPELIALPKTGKSAGPDHRVALYSMLSSLTAATGVSSVLVEAAAALIPKEPHEGATAVLAGALPSHILFLLRENALSAETVQFIAKEMTNSKVAVRKAFVGLAGSIFLSGHGIMETEAGAALAKGLLPSLESCLKTVSGNPLNAPGGPYEGYVSLAVLLGSFAPSKQFGAVVAQNPVIVAITSSGAKQPFLLWDKVYQKITDEDDELWLLKACDATLQYFGTELSKNEHLRSQLGLVYVHLGVESQHPEVRKLVNGSLVEATARAPQLTDRVIREALTTFLTRGPTSQKATAGSLAEEHSQPWNKNSRLSTLLLSTVTFGEEVGSTLRENTIVELIILSHHNLICGSDGQTWVELCQKAGVDPRAVVDKHFDKFMKLLLDATDVTSNAGFAEAAYDAATTLTFISPSLVLSRIVDQLKDDLNPEVLNAISDEDLAVWATPEGTTYVDVLSSAQAEVRTSKGKDYEIARWEEEIRKSLATKKATPVTLTRQQQALVQAQLDKEAKTRQHVQIVQARLIRGLHFVRSLVTARVEEFQSYMSSIVSLLLNGALNRGSFFAGQTAFETYLELAKSTTERLDTISRWIGIATLRYLQIESVPEELQAEPLHKLVVRVLYRLRFLSEQSPFDAATFSYTFPLLSKTLTTGGMPGKKGGEGEEDEDEDPLEQVALALEIIKFHCGEFSNPAFPRLQTIDNLIHVIRQQPNLGKEASSSLIELGEAIYGSANSKEIEVLLRGTLFQESYVRNSCLQAIQPFDLTEMDWSPELWIACHDDDEQNERLARHVWDDNGFDIPESFLDDLLDYLGHNNAYVRSGVAAAIAEAVEQWPHTIQKAVLTLQDYYREKAKVLAPEFDQYGMVIAQSLDRVDPWAARLATAQAFRLLAPSFTDAELESFIKFLIEDQALGDRSPEVRRGMLAAGTRIIDLHGASRLAALVTIFEDRLGNSSYSSETDDFIKEAVVILLGRVARHLDSSDSRITEIVDRLVEALKTPAEQVQIAVSECLSPLVTLMRPRLPTLVDSLFDDLFSASKYATRRGAAYGLAGVIKGTGISGMKEFNIISRLKVAAEDKKRYEPRQGVMFAFETLSNTLGRLFEPYITFVLPLLLTSFGDSTADVREAAQDASRVIMGNLSGYGVKLILPTLLEGLDEKQWRSKKGSIELLGMMAYCSPRQLSISLPIVIPRLTGVLTDSHAQVRTSANKSLKQFGEVISNPEIQSLVPVLLKALVDPARTPNALASLLKTSFMHYIDHSSLALVVPILERGLRERGADTKKKAAQIVGNLASLTDAKDFVPYLDELLPLVHQVLVDPVPEARATAAKALGTLVERLGEIHFPDLVPGLLRTLKTDTSGVDRQGAAQGLSEVLSGLGMERLEGLLPDIIVNSRSPRSTVREGFMSLLVYLPATFGSRFQPHLPKIIAPILRGLSDTEEYVREAAMRAGRMVVTNYSSKAIDLLLPELESGMFDPGWRIRQSSITLVGELLFKVSGISGKASEFDEDEAAAEASTAESSRRALLEVLGAERRDRILAALYLVRQDGVVVVRQSSIQIWKALVHNTPKTVRELLPELIAQIIFLISSDEFEQQETASRTVAEICRKFGERIVGDIMLILKTKSTSSDPRTREGVSLTISQIMENSTEAQREDHEDDIISIVRTALVDDEANVRTAGAQAFDVLQEELSAKAIDQTIPTLLEALRQPGKSSGTALQALKEVMNVRASTVFPVLIPTLTAIPMTVFNARALASLVTVAGNALSKRLTVILNALVKVSEDDIEEELREAVAEATEALFSSVNDAEGLNTVMMLLIGWAKNELPKRRVSACNLFTVFCEASELDSSLYRVDWIRQLVSLLDDSQVAVHTAAWNAFDSFVKSVPKDELEPLVVPLRRTIDSTGAPGRTVPGFDLPKGVAPTVPIIIAGLTTGSNEQREQAAYAIGDLVERTKVDAVKPFVVPFTGPLIRVATQAMGYPPGVKIAILSALTSMLERIPAFVKPFFPQLQRTFVKSTSDSASGAVRIKAAKALGVLMKNQPRVDPVITELITGGRGNEDSISTSFIWALSHVMQSASANVGEKARESCIELVAEAFRETHSEHYCEAIGALMKSLSDKPDSLKPVVETHLVVGTPPSVISSQVILGVLRPDEDSEQPDGPNLFQKLKLLRQVTQKVLESASHEKPFIARPAREARDLIKELDDDSLLGLF</sequence>
<dbReference type="SMART" id="SM01349">
    <property type="entry name" value="TOG"/>
    <property type="match status" value="2"/>
</dbReference>
<comment type="similarity">
    <text evidence="1">Belongs to the GCN1 family.</text>
</comment>
<dbReference type="Pfam" id="PF24993">
    <property type="entry name" value="GNC1_N"/>
    <property type="match status" value="1"/>
</dbReference>
<dbReference type="GO" id="GO:0005829">
    <property type="term" value="C:cytosol"/>
    <property type="evidence" value="ECO:0007669"/>
    <property type="project" value="TreeGrafter"/>
</dbReference>
<keyword evidence="7" id="KW-1185">Reference proteome</keyword>
<dbReference type="EMBL" id="NHYD01001404">
    <property type="protein sequence ID" value="PPQ91257.1"/>
    <property type="molecule type" value="Genomic_DNA"/>
</dbReference>
<dbReference type="Pfam" id="PF24916">
    <property type="entry name" value="HEAT_GCN1_fung"/>
    <property type="match status" value="1"/>
</dbReference>
<proteinExistence type="inferred from homology"/>
<evidence type="ECO:0000313" key="7">
    <source>
        <dbReference type="Proteomes" id="UP000283269"/>
    </source>
</evidence>
<feature type="domain" description="TOG" evidence="5">
    <location>
        <begin position="1558"/>
        <end position="1787"/>
    </location>
</feature>
<accession>A0A409XKH8</accession>
<evidence type="ECO:0000313" key="6">
    <source>
        <dbReference type="EMBL" id="PPQ91257.1"/>
    </source>
</evidence>
<dbReference type="Pfam" id="PF24984">
    <property type="entry name" value="HEAT_EF3_GNC1"/>
    <property type="match status" value="1"/>
</dbReference>
<dbReference type="GO" id="GO:0006417">
    <property type="term" value="P:regulation of translation"/>
    <property type="evidence" value="ECO:0007669"/>
    <property type="project" value="TreeGrafter"/>
</dbReference>
<feature type="repeat" description="HEAT" evidence="3">
    <location>
        <begin position="1729"/>
        <end position="1767"/>
    </location>
</feature>
<dbReference type="InterPro" id="IPR057546">
    <property type="entry name" value="HEAT_GCN1"/>
</dbReference>
<dbReference type="Pfam" id="PF12074">
    <property type="entry name" value="Gcn1_N"/>
    <property type="match status" value="1"/>
</dbReference>
<comment type="caution">
    <text evidence="6">The sequence shown here is derived from an EMBL/GenBank/DDBJ whole genome shotgun (WGS) entry which is preliminary data.</text>
</comment>
<dbReference type="InterPro" id="IPR016024">
    <property type="entry name" value="ARM-type_fold"/>
</dbReference>
<dbReference type="InterPro" id="IPR056809">
    <property type="entry name" value="HEAT_GCN1_fung"/>
</dbReference>
<keyword evidence="2" id="KW-0677">Repeat</keyword>
<protein>
    <recommendedName>
        <fullName evidence="5">TOG domain-containing protein</fullName>
    </recommendedName>
</protein>
<evidence type="ECO:0000256" key="4">
    <source>
        <dbReference type="SAM" id="Phobius"/>
    </source>
</evidence>
<keyword evidence="4" id="KW-1133">Transmembrane helix</keyword>
<feature type="domain" description="TOG" evidence="5">
    <location>
        <begin position="1798"/>
        <end position="2024"/>
    </location>
</feature>
<evidence type="ECO:0000256" key="3">
    <source>
        <dbReference type="PROSITE-ProRule" id="PRU00103"/>
    </source>
</evidence>
<dbReference type="Proteomes" id="UP000283269">
    <property type="component" value="Unassembled WGS sequence"/>
</dbReference>
<feature type="repeat" description="HEAT" evidence="3">
    <location>
        <begin position="2195"/>
        <end position="2233"/>
    </location>
</feature>
<dbReference type="InParanoid" id="A0A409XKH8"/>
<evidence type="ECO:0000256" key="1">
    <source>
        <dbReference type="ARBA" id="ARBA00007366"/>
    </source>
</evidence>
<dbReference type="GO" id="GO:0034198">
    <property type="term" value="P:cellular response to amino acid starvation"/>
    <property type="evidence" value="ECO:0007669"/>
    <property type="project" value="TreeGrafter"/>
</dbReference>
<feature type="repeat" description="HEAT" evidence="3">
    <location>
        <begin position="1847"/>
        <end position="1885"/>
    </location>
</feature>
<dbReference type="GO" id="GO:0019887">
    <property type="term" value="F:protein kinase regulator activity"/>
    <property type="evidence" value="ECO:0007669"/>
    <property type="project" value="TreeGrafter"/>
</dbReference>
<dbReference type="PANTHER" id="PTHR23346">
    <property type="entry name" value="TRANSLATIONAL ACTIVATOR GCN1-RELATED"/>
    <property type="match status" value="1"/>
</dbReference>
<dbReference type="STRING" id="93625.A0A409XKH8"/>
<organism evidence="6 7">
    <name type="scientific">Psilocybe cyanescens</name>
    <dbReference type="NCBI Taxonomy" id="93625"/>
    <lineage>
        <taxon>Eukaryota</taxon>
        <taxon>Fungi</taxon>
        <taxon>Dikarya</taxon>
        <taxon>Basidiomycota</taxon>
        <taxon>Agaricomycotina</taxon>
        <taxon>Agaricomycetes</taxon>
        <taxon>Agaricomycetidae</taxon>
        <taxon>Agaricales</taxon>
        <taxon>Agaricineae</taxon>
        <taxon>Strophariaceae</taxon>
        <taxon>Psilocybe</taxon>
    </lineage>
</organism>
<dbReference type="PANTHER" id="PTHR23346:SF7">
    <property type="entry name" value="STALLED RIBOSOME SENSOR GCN1"/>
    <property type="match status" value="1"/>
</dbReference>